<evidence type="ECO:0000256" key="2">
    <source>
        <dbReference type="ARBA" id="ARBA00022679"/>
    </source>
</evidence>
<feature type="binding site" evidence="4">
    <location>
        <position position="279"/>
    </location>
    <ligand>
        <name>S-adenosyl-L-methionine</name>
        <dbReference type="ChEBI" id="CHEBI:59789"/>
    </ligand>
</feature>
<dbReference type="PANTHER" id="PTHR11061">
    <property type="entry name" value="RNA M5U METHYLTRANSFERASE"/>
    <property type="match status" value="1"/>
</dbReference>
<dbReference type="PROSITE" id="PS50926">
    <property type="entry name" value="TRAM"/>
    <property type="match status" value="1"/>
</dbReference>
<keyword evidence="2 4" id="KW-0808">Transferase</keyword>
<dbReference type="PANTHER" id="PTHR11061:SF30">
    <property type="entry name" value="TRNA (URACIL(54)-C(5))-METHYLTRANSFERASE"/>
    <property type="match status" value="1"/>
</dbReference>
<dbReference type="InterPro" id="IPR002792">
    <property type="entry name" value="TRAM_dom"/>
</dbReference>
<feature type="domain" description="TRAM" evidence="5">
    <location>
        <begin position="15"/>
        <end position="75"/>
    </location>
</feature>
<evidence type="ECO:0000259" key="5">
    <source>
        <dbReference type="PROSITE" id="PS50926"/>
    </source>
</evidence>
<feature type="binding site" evidence="4">
    <location>
        <position position="369"/>
    </location>
    <ligand>
        <name>S-adenosyl-L-methionine</name>
        <dbReference type="ChEBI" id="CHEBI:59789"/>
    </ligand>
</feature>
<evidence type="ECO:0000256" key="4">
    <source>
        <dbReference type="PROSITE-ProRule" id="PRU01024"/>
    </source>
</evidence>
<dbReference type="InterPro" id="IPR029063">
    <property type="entry name" value="SAM-dependent_MTases_sf"/>
</dbReference>
<dbReference type="SUPFAM" id="SSF50249">
    <property type="entry name" value="Nucleic acid-binding proteins"/>
    <property type="match status" value="1"/>
</dbReference>
<sequence>MTPNHPDAEGQPTGQVEVGDVVEVEVGPVAHGGFCIARYEGRVVFLRHALPGERVRAVVTEAKEGQRFVRADAVEVLVASDHRVQPPCRFAGPGLCGGCDFQHVELGHQRELKAAVVREQFSRLAHLDVDVVVEPVPGDVDGLGWRTRVEFAVDESGRAGLRRHRSHSVLPVDTCLIADDRVVATGVLGRDWSGSQAVDVVAPSTGEPVVVPVPAAGAAVGEDGPPTVVEHVAGHRFTGDFQVSARGFWQVHPGAAATFVDAALEALAPREGETALDLYSGVGLFAAALAESVGPGGKVVAVESDGDAVAAAAANLAARPSVLALRARVDDAFGVARPKRSGPGSRAQRSRKLRRHPLLPLRADVVVLDPPRTGAGKDVVAQVVALEPRAVAYVACDPAALARDTASFLEAGYRLSGLRAFDAFPMTHHVECVALFER</sequence>
<dbReference type="PROSITE" id="PS01231">
    <property type="entry name" value="TRMA_2"/>
    <property type="match status" value="1"/>
</dbReference>
<dbReference type="RefSeq" id="WP_345501615.1">
    <property type="nucleotide sequence ID" value="NZ_BAABLO010000004.1"/>
</dbReference>
<dbReference type="InterPro" id="IPR012340">
    <property type="entry name" value="NA-bd_OB-fold"/>
</dbReference>
<comment type="similarity">
    <text evidence="4">Belongs to the class I-like SAM-binding methyltransferase superfamily. RNA M5U methyltransferase family.</text>
</comment>
<gene>
    <name evidence="6" type="ORF">GCM10025782_10270</name>
</gene>
<dbReference type="Gene3D" id="2.40.50.140">
    <property type="entry name" value="Nucleic acid-binding proteins"/>
    <property type="match status" value="1"/>
</dbReference>
<dbReference type="Pfam" id="PF05958">
    <property type="entry name" value="tRNA_U5-meth_tr"/>
    <property type="match status" value="1"/>
</dbReference>
<evidence type="ECO:0000256" key="3">
    <source>
        <dbReference type="ARBA" id="ARBA00022691"/>
    </source>
</evidence>
<dbReference type="Pfam" id="PF01938">
    <property type="entry name" value="TRAM"/>
    <property type="match status" value="1"/>
</dbReference>
<dbReference type="GO" id="GO:0008168">
    <property type="term" value="F:methyltransferase activity"/>
    <property type="evidence" value="ECO:0007669"/>
    <property type="project" value="UniProtKB-KW"/>
</dbReference>
<proteinExistence type="inferred from homology"/>
<feature type="binding site" evidence="4">
    <location>
        <position position="250"/>
    </location>
    <ligand>
        <name>S-adenosyl-L-methionine</name>
        <dbReference type="ChEBI" id="CHEBI:59789"/>
    </ligand>
</feature>
<dbReference type="GO" id="GO:0032259">
    <property type="term" value="P:methylation"/>
    <property type="evidence" value="ECO:0007669"/>
    <property type="project" value="UniProtKB-KW"/>
</dbReference>
<dbReference type="Gene3D" id="3.40.50.150">
    <property type="entry name" value="Vaccinia Virus protein VP39"/>
    <property type="match status" value="1"/>
</dbReference>
<keyword evidence="7" id="KW-1185">Reference proteome</keyword>
<dbReference type="PROSITE" id="PS51687">
    <property type="entry name" value="SAM_MT_RNA_M5U"/>
    <property type="match status" value="1"/>
</dbReference>
<protein>
    <submittedName>
        <fullName evidence="6">Class I SAM-dependent RNA methyltransferase</fullName>
    </submittedName>
</protein>
<dbReference type="SUPFAM" id="SSF53335">
    <property type="entry name" value="S-adenosyl-L-methionine-dependent methyltransferases"/>
    <property type="match status" value="1"/>
</dbReference>
<keyword evidence="1 4" id="KW-0489">Methyltransferase</keyword>
<dbReference type="InterPro" id="IPR030391">
    <property type="entry name" value="MeTrfase_TrmA_CS"/>
</dbReference>
<dbReference type="EMBL" id="BAABLO010000004">
    <property type="protein sequence ID" value="GAA4715531.1"/>
    <property type="molecule type" value="Genomic_DNA"/>
</dbReference>
<dbReference type="InterPro" id="IPR010280">
    <property type="entry name" value="U5_MeTrfase_fam"/>
</dbReference>
<accession>A0ABP8XUL7</accession>
<dbReference type="Proteomes" id="UP001500556">
    <property type="component" value="Unassembled WGS sequence"/>
</dbReference>
<evidence type="ECO:0000256" key="1">
    <source>
        <dbReference type="ARBA" id="ARBA00022603"/>
    </source>
</evidence>
<feature type="binding site" evidence="4">
    <location>
        <position position="303"/>
    </location>
    <ligand>
        <name>S-adenosyl-L-methionine</name>
        <dbReference type="ChEBI" id="CHEBI:59789"/>
    </ligand>
</feature>
<feature type="active site" description="Nucleophile" evidence="4">
    <location>
        <position position="396"/>
    </location>
</feature>
<name>A0ABP8XUL7_9MICO</name>
<evidence type="ECO:0000313" key="7">
    <source>
        <dbReference type="Proteomes" id="UP001500556"/>
    </source>
</evidence>
<keyword evidence="3 4" id="KW-0949">S-adenosyl-L-methionine</keyword>
<comment type="caution">
    <text evidence="6">The sequence shown here is derived from an EMBL/GenBank/DDBJ whole genome shotgun (WGS) entry which is preliminary data.</text>
</comment>
<reference evidence="7" key="1">
    <citation type="journal article" date="2019" name="Int. J. Syst. Evol. Microbiol.">
        <title>The Global Catalogue of Microorganisms (GCM) 10K type strain sequencing project: providing services to taxonomists for standard genome sequencing and annotation.</title>
        <authorList>
            <consortium name="The Broad Institute Genomics Platform"/>
            <consortium name="The Broad Institute Genome Sequencing Center for Infectious Disease"/>
            <person name="Wu L."/>
            <person name="Ma J."/>
        </authorList>
    </citation>
    <scope>NUCLEOTIDE SEQUENCE [LARGE SCALE GENOMIC DNA]</scope>
    <source>
        <strain evidence="7">JCM 18961</strain>
    </source>
</reference>
<organism evidence="6 7">
    <name type="scientific">Pedococcus ginsenosidimutans</name>
    <dbReference type="NCBI Taxonomy" id="490570"/>
    <lineage>
        <taxon>Bacteria</taxon>
        <taxon>Bacillati</taxon>
        <taxon>Actinomycetota</taxon>
        <taxon>Actinomycetes</taxon>
        <taxon>Micrococcales</taxon>
        <taxon>Intrasporangiaceae</taxon>
        <taxon>Pedococcus</taxon>
    </lineage>
</organism>
<evidence type="ECO:0000313" key="6">
    <source>
        <dbReference type="EMBL" id="GAA4715531.1"/>
    </source>
</evidence>